<keyword evidence="1" id="KW-0472">Membrane</keyword>
<protein>
    <submittedName>
        <fullName evidence="2">Pr6Pr family membrane protein</fullName>
    </submittedName>
</protein>
<keyword evidence="1" id="KW-0812">Transmembrane</keyword>
<evidence type="ECO:0000256" key="1">
    <source>
        <dbReference type="SAM" id="Phobius"/>
    </source>
</evidence>
<keyword evidence="1" id="KW-1133">Transmembrane helix</keyword>
<feature type="transmembrane region" description="Helical" evidence="1">
    <location>
        <begin position="199"/>
        <end position="223"/>
    </location>
</feature>
<organism evidence="2 3">
    <name type="scientific">Brachybacterium kimchii</name>
    <dbReference type="NCBI Taxonomy" id="2942909"/>
    <lineage>
        <taxon>Bacteria</taxon>
        <taxon>Bacillati</taxon>
        <taxon>Actinomycetota</taxon>
        <taxon>Actinomycetes</taxon>
        <taxon>Micrococcales</taxon>
        <taxon>Dermabacteraceae</taxon>
        <taxon>Brachybacterium</taxon>
    </lineage>
</organism>
<dbReference type="InterPro" id="IPR049713">
    <property type="entry name" value="Pr6Pr-like"/>
</dbReference>
<evidence type="ECO:0000313" key="2">
    <source>
        <dbReference type="EMBL" id="UQN28758.1"/>
    </source>
</evidence>
<dbReference type="NCBIfam" id="NF038065">
    <property type="entry name" value="Pr6Pr"/>
    <property type="match status" value="1"/>
</dbReference>
<reference evidence="2" key="1">
    <citation type="submission" date="2022-05" db="EMBL/GenBank/DDBJ databases">
        <title>Genomic analysis of Brachybacterium sp. CBA3104.</title>
        <authorList>
            <person name="Roh S.W."/>
            <person name="Kim Y.B."/>
            <person name="Kim Y."/>
        </authorList>
    </citation>
    <scope>NUCLEOTIDE SEQUENCE</scope>
    <source>
        <strain evidence="2">CBA3104</strain>
    </source>
</reference>
<accession>A0ABY4N2G3</accession>
<dbReference type="EMBL" id="CP097218">
    <property type="protein sequence ID" value="UQN28758.1"/>
    <property type="molecule type" value="Genomic_DNA"/>
</dbReference>
<feature type="transmembrane region" description="Helical" evidence="1">
    <location>
        <begin position="28"/>
        <end position="48"/>
    </location>
</feature>
<sequence>MPSAASAPPPTSLDAGGAAVPLGAAPRILWGIVAVCAVFGMCGSFAQTVGTALSPADGPGLIAGIVRYFSYFTILTNLFVALVAVSLTVGRRPGPLLRVLTLNAVTGIVITGVVNWFLLRPGAVIAPGMPTILDTVQHMAVPVLAPVAWLVIGPRGHVHARTFAASLVFPLAYLVWTLVHGAVTSWYPYPFIDIPRVGYASALTVGGLILVIMCLLAALCWAWDRWRGRRRWRARRAAA</sequence>
<proteinExistence type="predicted"/>
<gene>
    <name evidence="2" type="ORF">M4486_14165</name>
</gene>
<feature type="transmembrane region" description="Helical" evidence="1">
    <location>
        <begin position="164"/>
        <end position="187"/>
    </location>
</feature>
<dbReference type="Proteomes" id="UP001055868">
    <property type="component" value="Chromosome"/>
</dbReference>
<evidence type="ECO:0000313" key="3">
    <source>
        <dbReference type="Proteomes" id="UP001055868"/>
    </source>
</evidence>
<keyword evidence="3" id="KW-1185">Reference proteome</keyword>
<dbReference type="RefSeq" id="WP_249477876.1">
    <property type="nucleotide sequence ID" value="NZ_CP097218.1"/>
</dbReference>
<feature type="transmembrane region" description="Helical" evidence="1">
    <location>
        <begin position="68"/>
        <end position="89"/>
    </location>
</feature>
<feature type="transmembrane region" description="Helical" evidence="1">
    <location>
        <begin position="96"/>
        <end position="119"/>
    </location>
</feature>
<name>A0ABY4N2G3_9MICO</name>
<feature type="transmembrane region" description="Helical" evidence="1">
    <location>
        <begin position="131"/>
        <end position="152"/>
    </location>
</feature>